<comment type="caution">
    <text evidence="1">The sequence shown here is derived from an EMBL/GenBank/DDBJ whole genome shotgun (WGS) entry which is preliminary data.</text>
</comment>
<evidence type="ECO:0000313" key="1">
    <source>
        <dbReference type="EMBL" id="KAK5770881.1"/>
    </source>
</evidence>
<gene>
    <name evidence="1" type="ORF">PVK06_047038</name>
</gene>
<proteinExistence type="predicted"/>
<name>A0ABR0MCA6_GOSAR</name>
<reference evidence="1 2" key="1">
    <citation type="submission" date="2023-03" db="EMBL/GenBank/DDBJ databases">
        <title>WGS of Gossypium arboreum.</title>
        <authorList>
            <person name="Yu D."/>
        </authorList>
    </citation>
    <scope>NUCLEOTIDE SEQUENCE [LARGE SCALE GENOMIC DNA]</scope>
    <source>
        <tissue evidence="1">Leaf</tissue>
    </source>
</reference>
<protein>
    <submittedName>
        <fullName evidence="1">Uncharacterized protein</fullName>
    </submittedName>
</protein>
<sequence>MNLMIVRSCEKLKTVLDNKYPPATEAEARKRWKESNEIARCYKLERVTRTLYKKLESYPRIKTTLQWYRDIHFGYHDILPLRSPPSSKLVKVLRYPLPWYRDTNIVRGK</sequence>
<evidence type="ECO:0000313" key="2">
    <source>
        <dbReference type="Proteomes" id="UP001358586"/>
    </source>
</evidence>
<keyword evidence="2" id="KW-1185">Reference proteome</keyword>
<organism evidence="1 2">
    <name type="scientific">Gossypium arboreum</name>
    <name type="common">Tree cotton</name>
    <name type="synonym">Gossypium nanking</name>
    <dbReference type="NCBI Taxonomy" id="29729"/>
    <lineage>
        <taxon>Eukaryota</taxon>
        <taxon>Viridiplantae</taxon>
        <taxon>Streptophyta</taxon>
        <taxon>Embryophyta</taxon>
        <taxon>Tracheophyta</taxon>
        <taxon>Spermatophyta</taxon>
        <taxon>Magnoliopsida</taxon>
        <taxon>eudicotyledons</taxon>
        <taxon>Gunneridae</taxon>
        <taxon>Pentapetalae</taxon>
        <taxon>rosids</taxon>
        <taxon>malvids</taxon>
        <taxon>Malvales</taxon>
        <taxon>Malvaceae</taxon>
        <taxon>Malvoideae</taxon>
        <taxon>Gossypium</taxon>
    </lineage>
</organism>
<accession>A0ABR0MCA6</accession>
<dbReference type="EMBL" id="JARKNE010000013">
    <property type="protein sequence ID" value="KAK5770881.1"/>
    <property type="molecule type" value="Genomic_DNA"/>
</dbReference>
<dbReference type="Proteomes" id="UP001358586">
    <property type="component" value="Chromosome 13"/>
</dbReference>